<dbReference type="Proteomes" id="UP000184170">
    <property type="component" value="Unassembled WGS sequence"/>
</dbReference>
<dbReference type="AlphaFoldDB" id="A0A1M4ZFJ0"/>
<sequence>MDIKRHGISIGIERIGSEFFLYFKPIGRLTHDDYERITPLLDDALQGVKDPKVQMLVDATDFEGWELRAAWDDFTLALKHGNEFSRVAIVGDEKWQQLAARIASWFVSGEVRFFDEQDDALEWLAQPLPKEPAADTDRGDKRIFPAHS</sequence>
<name>A0A1M4ZFJ0_9GAMM</name>
<dbReference type="OrthoDB" id="555504at2"/>
<protein>
    <submittedName>
        <fullName evidence="2">SpoIIAA-like</fullName>
    </submittedName>
</protein>
<dbReference type="InterPro" id="IPR036513">
    <property type="entry name" value="STAS_dom_sf"/>
</dbReference>
<feature type="compositionally biased region" description="Basic and acidic residues" evidence="1">
    <location>
        <begin position="132"/>
        <end position="148"/>
    </location>
</feature>
<dbReference type="EMBL" id="FQVA01000001">
    <property type="protein sequence ID" value="SHF16745.1"/>
    <property type="molecule type" value="Genomic_DNA"/>
</dbReference>
<gene>
    <name evidence="2" type="ORF">SAMN04487965_1531</name>
</gene>
<dbReference type="InterPro" id="IPR021866">
    <property type="entry name" value="SpoIIAA-like"/>
</dbReference>
<evidence type="ECO:0000313" key="3">
    <source>
        <dbReference type="Proteomes" id="UP000184170"/>
    </source>
</evidence>
<dbReference type="InterPro" id="IPR038396">
    <property type="entry name" value="SpoIIAA-like_sf"/>
</dbReference>
<feature type="region of interest" description="Disordered" evidence="1">
    <location>
        <begin position="127"/>
        <end position="148"/>
    </location>
</feature>
<evidence type="ECO:0000313" key="2">
    <source>
        <dbReference type="EMBL" id="SHF16745.1"/>
    </source>
</evidence>
<dbReference type="RefSeq" id="WP_073273299.1">
    <property type="nucleotide sequence ID" value="NZ_FQVA01000001.1"/>
</dbReference>
<accession>A0A1M4ZFJ0</accession>
<organism evidence="2 3">
    <name type="scientific">Microbulbifer donghaiensis</name>
    <dbReference type="NCBI Taxonomy" id="494016"/>
    <lineage>
        <taxon>Bacteria</taxon>
        <taxon>Pseudomonadati</taxon>
        <taxon>Pseudomonadota</taxon>
        <taxon>Gammaproteobacteria</taxon>
        <taxon>Cellvibrionales</taxon>
        <taxon>Microbulbiferaceae</taxon>
        <taxon>Microbulbifer</taxon>
    </lineage>
</organism>
<evidence type="ECO:0000256" key="1">
    <source>
        <dbReference type="SAM" id="MobiDB-lite"/>
    </source>
</evidence>
<dbReference type="SUPFAM" id="SSF52091">
    <property type="entry name" value="SpoIIaa-like"/>
    <property type="match status" value="1"/>
</dbReference>
<dbReference type="Pfam" id="PF11964">
    <property type="entry name" value="SpoIIAA-like"/>
    <property type="match status" value="1"/>
</dbReference>
<keyword evidence="3" id="KW-1185">Reference proteome</keyword>
<reference evidence="3" key="1">
    <citation type="submission" date="2016-11" db="EMBL/GenBank/DDBJ databases">
        <authorList>
            <person name="Varghese N."/>
            <person name="Submissions S."/>
        </authorList>
    </citation>
    <scope>NUCLEOTIDE SEQUENCE [LARGE SCALE GENOMIC DNA]</scope>
    <source>
        <strain evidence="3">CGMCC 1.7063</strain>
    </source>
</reference>
<proteinExistence type="predicted"/>
<dbReference type="Gene3D" id="3.40.50.10600">
    <property type="entry name" value="SpoIIaa-like domains"/>
    <property type="match status" value="1"/>
</dbReference>